<dbReference type="AlphaFoldDB" id="A0A2Z7CXL2"/>
<accession>A0A2Z7CXL2</accession>
<proteinExistence type="predicted"/>
<sequence length="171" mass="19587">MIKEEQLREALDEKNRAKLVKGQTRSKKRKPDQGSWLSWMLERDRFIVDDVEDEEEEEMRRQDFYSAHVPKENKACRSIKRQRTQHTTLSEDFSTATTLCPMNKSAQEALHIKSRAQAEVERDIRGGESVCASVESKTEECTIQSSASRKFAHSVVAGVQAGSMPRCELVR</sequence>
<protein>
    <submittedName>
        <fullName evidence="2">Uncharacterized protein</fullName>
    </submittedName>
</protein>
<evidence type="ECO:0000313" key="2">
    <source>
        <dbReference type="EMBL" id="KZV50717.1"/>
    </source>
</evidence>
<evidence type="ECO:0000256" key="1">
    <source>
        <dbReference type="SAM" id="MobiDB-lite"/>
    </source>
</evidence>
<feature type="region of interest" description="Disordered" evidence="1">
    <location>
        <begin position="1"/>
        <end position="34"/>
    </location>
</feature>
<dbReference type="Proteomes" id="UP000250235">
    <property type="component" value="Unassembled WGS sequence"/>
</dbReference>
<reference evidence="2 3" key="1">
    <citation type="journal article" date="2015" name="Proc. Natl. Acad. Sci. U.S.A.">
        <title>The resurrection genome of Boea hygrometrica: A blueprint for survival of dehydration.</title>
        <authorList>
            <person name="Xiao L."/>
            <person name="Yang G."/>
            <person name="Zhang L."/>
            <person name="Yang X."/>
            <person name="Zhao S."/>
            <person name="Ji Z."/>
            <person name="Zhou Q."/>
            <person name="Hu M."/>
            <person name="Wang Y."/>
            <person name="Chen M."/>
            <person name="Xu Y."/>
            <person name="Jin H."/>
            <person name="Xiao X."/>
            <person name="Hu G."/>
            <person name="Bao F."/>
            <person name="Hu Y."/>
            <person name="Wan P."/>
            <person name="Li L."/>
            <person name="Deng X."/>
            <person name="Kuang T."/>
            <person name="Xiang C."/>
            <person name="Zhu J.K."/>
            <person name="Oliver M.J."/>
            <person name="He Y."/>
        </authorList>
    </citation>
    <scope>NUCLEOTIDE SEQUENCE [LARGE SCALE GENOMIC DNA]</scope>
    <source>
        <strain evidence="3">cv. XS01</strain>
    </source>
</reference>
<dbReference type="EMBL" id="KQ992348">
    <property type="protein sequence ID" value="KZV50717.1"/>
    <property type="molecule type" value="Genomic_DNA"/>
</dbReference>
<organism evidence="2 3">
    <name type="scientific">Dorcoceras hygrometricum</name>
    <dbReference type="NCBI Taxonomy" id="472368"/>
    <lineage>
        <taxon>Eukaryota</taxon>
        <taxon>Viridiplantae</taxon>
        <taxon>Streptophyta</taxon>
        <taxon>Embryophyta</taxon>
        <taxon>Tracheophyta</taxon>
        <taxon>Spermatophyta</taxon>
        <taxon>Magnoliopsida</taxon>
        <taxon>eudicotyledons</taxon>
        <taxon>Gunneridae</taxon>
        <taxon>Pentapetalae</taxon>
        <taxon>asterids</taxon>
        <taxon>lamiids</taxon>
        <taxon>Lamiales</taxon>
        <taxon>Gesneriaceae</taxon>
        <taxon>Didymocarpoideae</taxon>
        <taxon>Trichosporeae</taxon>
        <taxon>Loxocarpinae</taxon>
        <taxon>Dorcoceras</taxon>
    </lineage>
</organism>
<keyword evidence="3" id="KW-1185">Reference proteome</keyword>
<feature type="compositionally biased region" description="Basic and acidic residues" evidence="1">
    <location>
        <begin position="1"/>
        <end position="16"/>
    </location>
</feature>
<gene>
    <name evidence="2" type="ORF">F511_19629</name>
</gene>
<evidence type="ECO:0000313" key="3">
    <source>
        <dbReference type="Proteomes" id="UP000250235"/>
    </source>
</evidence>
<name>A0A2Z7CXL2_9LAMI</name>